<accession>A0A0D5LL82</accession>
<dbReference type="Proteomes" id="UP000032611">
    <property type="component" value="Chromosome"/>
</dbReference>
<feature type="domain" description="SCP" evidence="1">
    <location>
        <begin position="58"/>
        <end position="169"/>
    </location>
</feature>
<reference evidence="2 3" key="1">
    <citation type="journal article" date="2015" name="Genome Announc.">
        <title>Complete genome sequence of Martelella endophytica YC6887, which has antifungal activity associated with a halophyte.</title>
        <authorList>
            <person name="Khan A."/>
            <person name="Khan H."/>
            <person name="Chung E.J."/>
            <person name="Hossain M.T."/>
            <person name="Chung Y.R."/>
        </authorList>
    </citation>
    <scope>NUCLEOTIDE SEQUENCE [LARGE SCALE GENOMIC DNA]</scope>
    <source>
        <strain evidence="2">YC6887</strain>
    </source>
</reference>
<keyword evidence="3" id="KW-1185">Reference proteome</keyword>
<dbReference type="Gene3D" id="3.40.33.10">
    <property type="entry name" value="CAP"/>
    <property type="match status" value="1"/>
</dbReference>
<name>A0A0D5LL82_MAREN</name>
<organism evidence="2 3">
    <name type="scientific">Martelella endophytica</name>
    <dbReference type="NCBI Taxonomy" id="1486262"/>
    <lineage>
        <taxon>Bacteria</taxon>
        <taxon>Pseudomonadati</taxon>
        <taxon>Pseudomonadota</taxon>
        <taxon>Alphaproteobacteria</taxon>
        <taxon>Hyphomicrobiales</taxon>
        <taxon>Aurantimonadaceae</taxon>
        <taxon>Martelella</taxon>
    </lineage>
</organism>
<evidence type="ECO:0000313" key="2">
    <source>
        <dbReference type="EMBL" id="AJY44527.1"/>
    </source>
</evidence>
<gene>
    <name evidence="2" type="ORF">TM49_00625</name>
</gene>
<protein>
    <recommendedName>
        <fullName evidence="1">SCP domain-containing protein</fullName>
    </recommendedName>
</protein>
<dbReference type="Pfam" id="PF00188">
    <property type="entry name" value="CAP"/>
    <property type="match status" value="1"/>
</dbReference>
<dbReference type="AlphaFoldDB" id="A0A0D5LL82"/>
<dbReference type="PATRIC" id="fig|1486262.3.peg.130"/>
<dbReference type="PANTHER" id="PTHR31157">
    <property type="entry name" value="SCP DOMAIN-CONTAINING PROTEIN"/>
    <property type="match status" value="1"/>
</dbReference>
<dbReference type="InterPro" id="IPR014044">
    <property type="entry name" value="CAP_dom"/>
</dbReference>
<proteinExistence type="predicted"/>
<dbReference type="CDD" id="cd05379">
    <property type="entry name" value="CAP_bacterial"/>
    <property type="match status" value="1"/>
</dbReference>
<dbReference type="InterPro" id="IPR035940">
    <property type="entry name" value="CAP_sf"/>
</dbReference>
<dbReference type="KEGG" id="mey:TM49_00625"/>
<dbReference type="HOGENOM" id="CLU_048111_5_1_5"/>
<dbReference type="EMBL" id="CP010803">
    <property type="protein sequence ID" value="AJY44527.1"/>
    <property type="molecule type" value="Genomic_DNA"/>
</dbReference>
<sequence length="172" mass="18551">MELSPLTTIPFRTGRRAFAVGLLAVGLSACSISLFGGSGMPSGDVDAEGMTSTFLPWVNDLRKSRGLPPVSYSRSCEAAAIDQASRMALAGKMNHITGPESVYNRFKRMNLTLPAAENIAMQQRTPERAFQAWVNSPKHLENMLGPYAHVGVAMATSPKSGNTPFWSMCLSQ</sequence>
<dbReference type="PANTHER" id="PTHR31157:SF1">
    <property type="entry name" value="SCP DOMAIN-CONTAINING PROTEIN"/>
    <property type="match status" value="1"/>
</dbReference>
<evidence type="ECO:0000313" key="3">
    <source>
        <dbReference type="Proteomes" id="UP000032611"/>
    </source>
</evidence>
<dbReference type="SUPFAM" id="SSF55797">
    <property type="entry name" value="PR-1-like"/>
    <property type="match status" value="1"/>
</dbReference>
<evidence type="ECO:0000259" key="1">
    <source>
        <dbReference type="Pfam" id="PF00188"/>
    </source>
</evidence>
<dbReference type="STRING" id="1486262.TM49_00625"/>